<feature type="compositionally biased region" description="Acidic residues" evidence="1">
    <location>
        <begin position="162"/>
        <end position="174"/>
    </location>
</feature>
<sequence>MSSLLDVAKAMNAEAASNTTKLSLLDVAQDENATSSMSLMDVAKKETITSEVPKKTLQQLAQDIDNEDRSRIQVALESTAEEVKVERQELCTQIIRQTADVVQQEEVQAAQVLREKVAAVDSSNPKVEQNEEDDEADGYSSFEDDDDSLPKRENKNKKEEKAQDDDPTEEEENYEPPPRTTPSESKESKEFLRAVYRADKYQVRDMLNGKIVDANIADQVSAIGQNATRFIVLTRPLHFTARLEWSALGCFSKPRRHFESSSAGRS</sequence>
<evidence type="ECO:0000313" key="3">
    <source>
        <dbReference type="Proteomes" id="UP001165083"/>
    </source>
</evidence>
<feature type="compositionally biased region" description="Acidic residues" evidence="1">
    <location>
        <begin position="130"/>
        <end position="147"/>
    </location>
</feature>
<reference evidence="2" key="1">
    <citation type="submission" date="2023-04" db="EMBL/GenBank/DDBJ databases">
        <title>Phytophthora lilii NBRC 32176.</title>
        <authorList>
            <person name="Ichikawa N."/>
            <person name="Sato H."/>
            <person name="Tonouchi N."/>
        </authorList>
    </citation>
    <scope>NUCLEOTIDE SEQUENCE</scope>
    <source>
        <strain evidence="2">NBRC 32176</strain>
    </source>
</reference>
<feature type="compositionally biased region" description="Basic and acidic residues" evidence="1">
    <location>
        <begin position="148"/>
        <end position="161"/>
    </location>
</feature>
<dbReference type="OrthoDB" id="10254927at2759"/>
<proteinExistence type="predicted"/>
<comment type="caution">
    <text evidence="2">The sequence shown here is derived from an EMBL/GenBank/DDBJ whole genome shotgun (WGS) entry which is preliminary data.</text>
</comment>
<protein>
    <submittedName>
        <fullName evidence="2">Unnamed protein product</fullName>
    </submittedName>
</protein>
<feature type="region of interest" description="Disordered" evidence="1">
    <location>
        <begin position="118"/>
        <end position="188"/>
    </location>
</feature>
<evidence type="ECO:0000313" key="2">
    <source>
        <dbReference type="EMBL" id="GMF24538.1"/>
    </source>
</evidence>
<dbReference type="Proteomes" id="UP001165083">
    <property type="component" value="Unassembled WGS sequence"/>
</dbReference>
<accession>A0A9W6WRS8</accession>
<name>A0A9W6WRS8_9STRA</name>
<evidence type="ECO:0000256" key="1">
    <source>
        <dbReference type="SAM" id="MobiDB-lite"/>
    </source>
</evidence>
<dbReference type="EMBL" id="BSXW01000521">
    <property type="protein sequence ID" value="GMF24538.1"/>
    <property type="molecule type" value="Genomic_DNA"/>
</dbReference>
<dbReference type="AlphaFoldDB" id="A0A9W6WRS8"/>
<keyword evidence="3" id="KW-1185">Reference proteome</keyword>
<organism evidence="2 3">
    <name type="scientific">Phytophthora lilii</name>
    <dbReference type="NCBI Taxonomy" id="2077276"/>
    <lineage>
        <taxon>Eukaryota</taxon>
        <taxon>Sar</taxon>
        <taxon>Stramenopiles</taxon>
        <taxon>Oomycota</taxon>
        <taxon>Peronosporomycetes</taxon>
        <taxon>Peronosporales</taxon>
        <taxon>Peronosporaceae</taxon>
        <taxon>Phytophthora</taxon>
    </lineage>
</organism>
<gene>
    <name evidence="2" type="ORF">Plil01_001008000</name>
</gene>